<dbReference type="InterPro" id="IPR003615">
    <property type="entry name" value="HNH_nuc"/>
</dbReference>
<dbReference type="AlphaFoldDB" id="A0A2U3MUP0"/>
<reference evidence="3" key="1">
    <citation type="submission" date="2018-03" db="EMBL/GenBank/DDBJ databases">
        <authorList>
            <person name="Blom J."/>
        </authorList>
    </citation>
    <scope>NUCLEOTIDE SEQUENCE [LARGE SCALE GENOMIC DNA]</scope>
    <source>
        <strain evidence="3">KPC-SM-21</strain>
    </source>
</reference>
<name>A0A2U3MUP0_9GAMM</name>
<dbReference type="SMART" id="SM00507">
    <property type="entry name" value="HNHc"/>
    <property type="match status" value="1"/>
</dbReference>
<dbReference type="EMBL" id="OOGT01000008">
    <property type="protein sequence ID" value="SPL69141.1"/>
    <property type="molecule type" value="Genomic_DNA"/>
</dbReference>
<dbReference type="Proteomes" id="UP000245974">
    <property type="component" value="Unassembled WGS sequence"/>
</dbReference>
<feature type="domain" description="HNH nuclease" evidence="1">
    <location>
        <begin position="38"/>
        <end position="95"/>
    </location>
</feature>
<sequence length="245" mass="28583">MIKLQRGEKPDYLTDEKVKELTERFKANNKDTVWKHPNIHNALLLSSSSKCAFCEGRLQVGASYMEIEHFKPKDKYPSEVVHWTNLLPSCKRCNTSKSTHDVVDEPIINPFDVDPTEHLAQAGCRVYAKTQLGESTKFVLNLNDMLLTRPRYEVWNYVTDKIEEIYHDFSKKTKLTRHDRNKLSKLLVSCQPDHEYSAFASTALHESNEYLSVAIMLKEHNQWDEQMEFLHNESLKLVLDKRKKA</sequence>
<dbReference type="RefSeq" id="WP_121972689.1">
    <property type="nucleotide sequence ID" value="NZ_OOGT01000008.1"/>
</dbReference>
<protein>
    <recommendedName>
        <fullName evidence="1">HNH nuclease domain-containing protein</fullName>
    </recommendedName>
</protein>
<evidence type="ECO:0000259" key="1">
    <source>
        <dbReference type="SMART" id="SM00507"/>
    </source>
</evidence>
<gene>
    <name evidence="2" type="ORF">KPC_0319</name>
</gene>
<evidence type="ECO:0000313" key="2">
    <source>
        <dbReference type="EMBL" id="SPL69141.1"/>
    </source>
</evidence>
<dbReference type="CDD" id="cd00085">
    <property type="entry name" value="HNHc"/>
    <property type="match status" value="1"/>
</dbReference>
<organism evidence="2 3">
    <name type="scientific">Acinetobacter stercoris</name>
    <dbReference type="NCBI Taxonomy" id="2126983"/>
    <lineage>
        <taxon>Bacteria</taxon>
        <taxon>Pseudomonadati</taxon>
        <taxon>Pseudomonadota</taxon>
        <taxon>Gammaproteobacteria</taxon>
        <taxon>Moraxellales</taxon>
        <taxon>Moraxellaceae</taxon>
        <taxon>Acinetobacter</taxon>
    </lineage>
</organism>
<dbReference type="OrthoDB" id="9816185at2"/>
<proteinExistence type="predicted"/>
<dbReference type="InParanoid" id="A0A2U3MUP0"/>
<dbReference type="Gene3D" id="1.10.30.50">
    <property type="match status" value="1"/>
</dbReference>
<evidence type="ECO:0000313" key="3">
    <source>
        <dbReference type="Proteomes" id="UP000245974"/>
    </source>
</evidence>
<keyword evidence="3" id="KW-1185">Reference proteome</keyword>
<accession>A0A2U3MUP0</accession>